<feature type="signal peptide" evidence="1">
    <location>
        <begin position="1"/>
        <end position="31"/>
    </location>
</feature>
<organism evidence="3 4">
    <name type="scientific">Shewanella salipaludis</name>
    <dbReference type="NCBI Taxonomy" id="2723052"/>
    <lineage>
        <taxon>Bacteria</taxon>
        <taxon>Pseudomonadati</taxon>
        <taxon>Pseudomonadota</taxon>
        <taxon>Gammaproteobacteria</taxon>
        <taxon>Alteromonadales</taxon>
        <taxon>Shewanellaceae</taxon>
        <taxon>Shewanella</taxon>
    </lineage>
</organism>
<feature type="chain" id="PRO_5037516463" evidence="1">
    <location>
        <begin position="32"/>
        <end position="269"/>
    </location>
</feature>
<dbReference type="Gene3D" id="2.50.20.10">
    <property type="entry name" value="Lipoprotein localisation LolA/LolB/LppX"/>
    <property type="match status" value="1"/>
</dbReference>
<reference evidence="3" key="1">
    <citation type="submission" date="2020-04" db="EMBL/GenBank/DDBJ databases">
        <title>Description of Shewanella salipaludis sp. nov., isolated from a salt marsh.</title>
        <authorList>
            <person name="Park S."/>
            <person name="Yoon J.-H."/>
        </authorList>
    </citation>
    <scope>NUCLEOTIDE SEQUENCE</scope>
    <source>
        <strain evidence="3">SHSM-M6</strain>
    </source>
</reference>
<accession>A0A972FRQ1</accession>
<comment type="caution">
    <text evidence="3">The sequence shown here is derived from an EMBL/GenBank/DDBJ whole genome shotgun (WGS) entry which is preliminary data.</text>
</comment>
<name>A0A972FRQ1_9GAMM</name>
<evidence type="ECO:0000313" key="3">
    <source>
        <dbReference type="EMBL" id="NMH64497.1"/>
    </source>
</evidence>
<protein>
    <submittedName>
        <fullName evidence="3">Outer membrane lipoprotein-sorting protein</fullName>
    </submittedName>
</protein>
<dbReference type="InterPro" id="IPR033399">
    <property type="entry name" value="TP_0789-like"/>
</dbReference>
<dbReference type="EMBL" id="JAAXYH010000002">
    <property type="protein sequence ID" value="NMH64497.1"/>
    <property type="molecule type" value="Genomic_DNA"/>
</dbReference>
<dbReference type="Pfam" id="PF17131">
    <property type="entry name" value="LolA_like"/>
    <property type="match status" value="1"/>
</dbReference>
<feature type="domain" description="Uncharacterized protein TP-0789" evidence="2">
    <location>
        <begin position="81"/>
        <end position="261"/>
    </location>
</feature>
<keyword evidence="3" id="KW-0449">Lipoprotein</keyword>
<proteinExistence type="predicted"/>
<gene>
    <name evidence="3" type="ORF">HC757_04865</name>
</gene>
<dbReference type="Proteomes" id="UP000737113">
    <property type="component" value="Unassembled WGS sequence"/>
</dbReference>
<dbReference type="AlphaFoldDB" id="A0A972FRQ1"/>
<keyword evidence="4" id="KW-1185">Reference proteome</keyword>
<keyword evidence="1" id="KW-0732">Signal</keyword>
<sequence>MNGLGACTRFRLTGKLLLTAVLSLSGVSAGADTLISDAKAVALVQGALDQWRGMSSYAEVSMTIHRPEWQRSMSLNSWTRGDKDALIRFTAPPKEAGNATLKLNNDMWIFAPKLNQVIKLPTSMMTQSWMGSDFSYNDLAKSDHLLTEFTLQLLGSEPMGEHVQHFIKATPRPDAPVVWGKEVLAIREDHILLYEQFYDQEMQLVKEMKTLEIAPLGGRQYPVRMRMVNYAEPGHWTEIATRQAFFDLALPGFMFTQSNLRNPRPWRPD</sequence>
<evidence type="ECO:0000256" key="1">
    <source>
        <dbReference type="SAM" id="SignalP"/>
    </source>
</evidence>
<evidence type="ECO:0000259" key="2">
    <source>
        <dbReference type="Pfam" id="PF17131"/>
    </source>
</evidence>
<dbReference type="CDD" id="cd16329">
    <property type="entry name" value="LolA_like"/>
    <property type="match status" value="1"/>
</dbReference>
<evidence type="ECO:0000313" key="4">
    <source>
        <dbReference type="Proteomes" id="UP000737113"/>
    </source>
</evidence>
<dbReference type="RefSeq" id="WP_169563171.1">
    <property type="nucleotide sequence ID" value="NZ_JAAXYH010000002.1"/>
</dbReference>